<dbReference type="EMBL" id="PDOA01000002">
    <property type="protein sequence ID" value="PWC30028.1"/>
    <property type="molecule type" value="Genomic_DNA"/>
</dbReference>
<keyword evidence="2" id="KW-1185">Reference proteome</keyword>
<proteinExistence type="predicted"/>
<sequence>MRFLASGLACLGIAGALATAVPLWPAAGQPVAILFRPGLPAEQALLLTGAAGHRPMRLLHASPPLVLAERAPGLSLPHHAWLALAAPGAPGCTAPRTAARAAARSAARAAARPGDAA</sequence>
<protein>
    <submittedName>
        <fullName evidence="1">Uncharacterized protein</fullName>
    </submittedName>
</protein>
<dbReference type="Proteomes" id="UP000245048">
    <property type="component" value="Unassembled WGS sequence"/>
</dbReference>
<reference evidence="2" key="1">
    <citation type="submission" date="2017-10" db="EMBL/GenBank/DDBJ databases">
        <authorList>
            <person name="Toshchakov S.V."/>
            <person name="Goeva M.A."/>
        </authorList>
    </citation>
    <scope>NUCLEOTIDE SEQUENCE [LARGE SCALE GENOMIC DNA]</scope>
    <source>
        <strain evidence="2">JR1/69-1-13</strain>
    </source>
</reference>
<evidence type="ECO:0000313" key="1">
    <source>
        <dbReference type="EMBL" id="PWC30028.1"/>
    </source>
</evidence>
<comment type="caution">
    <text evidence="1">The sequence shown here is derived from an EMBL/GenBank/DDBJ whole genome shotgun (WGS) entry which is preliminary data.</text>
</comment>
<dbReference type="AlphaFoldDB" id="A0A2U1V7Y8"/>
<organism evidence="1 2">
    <name type="scientific">Teichococcus aestuarii</name>
    <dbReference type="NCBI Taxonomy" id="568898"/>
    <lineage>
        <taxon>Bacteria</taxon>
        <taxon>Pseudomonadati</taxon>
        <taxon>Pseudomonadota</taxon>
        <taxon>Alphaproteobacteria</taxon>
        <taxon>Acetobacterales</taxon>
        <taxon>Roseomonadaceae</taxon>
        <taxon>Roseomonas</taxon>
    </lineage>
</organism>
<dbReference type="OrthoDB" id="10013568at2"/>
<dbReference type="RefSeq" id="WP_109515661.1">
    <property type="nucleotide sequence ID" value="NZ_PDOA01000002.1"/>
</dbReference>
<evidence type="ECO:0000313" key="2">
    <source>
        <dbReference type="Proteomes" id="UP000245048"/>
    </source>
</evidence>
<name>A0A2U1V7Y8_9PROT</name>
<accession>A0A2U1V7Y8</accession>
<gene>
    <name evidence="1" type="ORF">CR165_03955</name>
</gene>